<feature type="domain" description="Protein kinase" evidence="8">
    <location>
        <begin position="281"/>
        <end position="597"/>
    </location>
</feature>
<sequence length="899" mass="98552">MSADSDRNTRPDAASDSEPGGQLLRSELVAVEAFAAAWAAASNIAPDEGPGPLPEITAFLPDARTLRREALIELIRVDMRHRWLRKPALGARRAETRPPAPRRKRLAEYCAEFPELERENIPAGLVYEEFVVRRQSGERVDPRECLREYPNQAAELRGLLNADEVDQSTRRTPPEALDDSTRPSIDETSSADLDETRQSPTDESTRAASDGTVPANGPDQTSGLNRTTASVRGTEVNHTAEATRAADLGGTETAIGTTMGTGPGRLDPLDRIEIGQRVDDFDLLTGLGSGAFARVFLARQRSMQRLVAVKISADHGTEPQTLAQLDHDYIVRVFDQRLLDAGEVGGAARRLRLLYMQFLPGGTLLGVLRWVRATPPEERSGQLLLDAVDAAMEEKGEIRPTDSSVRAEIAALSWPETVAWLGRRLAEALDYASAHGVLHRDVKPANVLLTAEAVPKLADFNISFSRNVEGTSPVAYFGGSLAYMSPEQLEACHPGRIRSAADLDTRSDIFSLGVVLWELLTGAKPYDDSTAGAGQRGDDTTLEAMLERRAVGVDAAALARVPKDCPAALRRVLLTCLRPERSERWSNGATLAKQLDLCLDERARGLVDPKPGSWRERLQPYILPVMVVAIAVPNMLASIYNIQHNQNLIVDRMPEDAQRTFLILTSAVNAVFFPIGFFTIIYSMRYMLRVTRGLRRGKRYDPDTLNRARTDTLLLGERAVAIPFMLWVLAALTFPIVMELSTGDVTGRDVVHFMASLVVCGAIAASYPFFLATFYLIRCIYPIFLRHGDICPEDASRLRGLDRRCNLYLAIAASVPLLAVAGVTFLPPDDIPMVIVAVRVLCAGAIIAFVGSYLLFRSLEADLRALERVVASGETGPQQGAQSRAHRYDNRPRAAAERP</sequence>
<evidence type="ECO:0000256" key="4">
    <source>
        <dbReference type="ARBA" id="ARBA00022840"/>
    </source>
</evidence>
<gene>
    <name evidence="9" type="ORF">FB390_0781</name>
</gene>
<dbReference type="Gene3D" id="1.10.510.10">
    <property type="entry name" value="Transferase(Phosphotransferase) domain 1"/>
    <property type="match status" value="2"/>
</dbReference>
<keyword evidence="1" id="KW-0808">Transferase</keyword>
<feature type="compositionally biased region" description="Polar residues" evidence="6">
    <location>
        <begin position="218"/>
        <end position="231"/>
    </location>
</feature>
<dbReference type="InterPro" id="IPR011009">
    <property type="entry name" value="Kinase-like_dom_sf"/>
</dbReference>
<dbReference type="InterPro" id="IPR000719">
    <property type="entry name" value="Prot_kinase_dom"/>
</dbReference>
<evidence type="ECO:0000256" key="5">
    <source>
        <dbReference type="PROSITE-ProRule" id="PRU10141"/>
    </source>
</evidence>
<feature type="transmembrane region" description="Helical" evidence="7">
    <location>
        <begin position="719"/>
        <end position="738"/>
    </location>
</feature>
<dbReference type="CDD" id="cd14014">
    <property type="entry name" value="STKc_PknB_like"/>
    <property type="match status" value="1"/>
</dbReference>
<evidence type="ECO:0000256" key="3">
    <source>
        <dbReference type="ARBA" id="ARBA00022777"/>
    </source>
</evidence>
<dbReference type="InterPro" id="IPR017441">
    <property type="entry name" value="Protein_kinase_ATP_BS"/>
</dbReference>
<feature type="region of interest" description="Disordered" evidence="6">
    <location>
        <begin position="159"/>
        <end position="266"/>
    </location>
</feature>
<dbReference type="GO" id="GO:0005524">
    <property type="term" value="F:ATP binding"/>
    <property type="evidence" value="ECO:0007669"/>
    <property type="project" value="UniProtKB-UniRule"/>
</dbReference>
<protein>
    <submittedName>
        <fullName evidence="9">Serine/threonine protein kinase</fullName>
    </submittedName>
</protein>
<evidence type="ECO:0000256" key="1">
    <source>
        <dbReference type="ARBA" id="ARBA00022679"/>
    </source>
</evidence>
<keyword evidence="7" id="KW-1133">Transmembrane helix</keyword>
<evidence type="ECO:0000256" key="2">
    <source>
        <dbReference type="ARBA" id="ARBA00022741"/>
    </source>
</evidence>
<feature type="compositionally biased region" description="Basic and acidic residues" evidence="6">
    <location>
        <begin position="886"/>
        <end position="899"/>
    </location>
</feature>
<keyword evidence="4 5" id="KW-0067">ATP-binding</keyword>
<dbReference type="AlphaFoldDB" id="A0A543F615"/>
<keyword evidence="7" id="KW-0812">Transmembrane</keyword>
<feature type="transmembrane region" description="Helical" evidence="7">
    <location>
        <begin position="750"/>
        <end position="777"/>
    </location>
</feature>
<reference evidence="9 10" key="1">
    <citation type="submission" date="2019-06" db="EMBL/GenBank/DDBJ databases">
        <title>Sequencing the genomes of 1000 actinobacteria strains.</title>
        <authorList>
            <person name="Klenk H.-P."/>
        </authorList>
    </citation>
    <scope>NUCLEOTIDE SEQUENCE [LARGE SCALE GENOMIC DNA]</scope>
    <source>
        <strain evidence="9 10">DSM 103495</strain>
    </source>
</reference>
<keyword evidence="7" id="KW-0472">Membrane</keyword>
<evidence type="ECO:0000313" key="10">
    <source>
        <dbReference type="Proteomes" id="UP000316331"/>
    </source>
</evidence>
<dbReference type="PROSITE" id="PS00107">
    <property type="entry name" value="PROTEIN_KINASE_ATP"/>
    <property type="match status" value="1"/>
</dbReference>
<keyword evidence="10" id="KW-1185">Reference proteome</keyword>
<keyword evidence="9" id="KW-0723">Serine/threonine-protein kinase</keyword>
<evidence type="ECO:0000259" key="8">
    <source>
        <dbReference type="PROSITE" id="PS50011"/>
    </source>
</evidence>
<feature type="region of interest" description="Disordered" evidence="6">
    <location>
        <begin position="874"/>
        <end position="899"/>
    </location>
</feature>
<accession>A0A543F615</accession>
<evidence type="ECO:0000313" key="9">
    <source>
        <dbReference type="EMBL" id="TQM29190.1"/>
    </source>
</evidence>
<dbReference type="Proteomes" id="UP000316331">
    <property type="component" value="Unassembled WGS sequence"/>
</dbReference>
<dbReference type="GO" id="GO:0004674">
    <property type="term" value="F:protein serine/threonine kinase activity"/>
    <property type="evidence" value="ECO:0007669"/>
    <property type="project" value="UniProtKB-KW"/>
</dbReference>
<feature type="compositionally biased region" description="Basic and acidic residues" evidence="6">
    <location>
        <begin position="167"/>
        <end position="185"/>
    </location>
</feature>
<evidence type="ECO:0000256" key="7">
    <source>
        <dbReference type="SAM" id="Phobius"/>
    </source>
</evidence>
<dbReference type="InterPro" id="IPR008271">
    <property type="entry name" value="Ser/Thr_kinase_AS"/>
</dbReference>
<dbReference type="EMBL" id="VFPG01000001">
    <property type="protein sequence ID" value="TQM29190.1"/>
    <property type="molecule type" value="Genomic_DNA"/>
</dbReference>
<dbReference type="SMART" id="SM00220">
    <property type="entry name" value="S_TKc"/>
    <property type="match status" value="1"/>
</dbReference>
<comment type="caution">
    <text evidence="9">The sequence shown here is derived from an EMBL/GenBank/DDBJ whole genome shotgun (WGS) entry which is preliminary data.</text>
</comment>
<feature type="transmembrane region" description="Helical" evidence="7">
    <location>
        <begin position="660"/>
        <end position="682"/>
    </location>
</feature>
<feature type="region of interest" description="Disordered" evidence="6">
    <location>
        <begin position="1"/>
        <end position="22"/>
    </location>
</feature>
<organism evidence="9 10">
    <name type="scientific">Nocardia bhagyanarayanae</name>
    <dbReference type="NCBI Taxonomy" id="1215925"/>
    <lineage>
        <taxon>Bacteria</taxon>
        <taxon>Bacillati</taxon>
        <taxon>Actinomycetota</taxon>
        <taxon>Actinomycetes</taxon>
        <taxon>Mycobacteriales</taxon>
        <taxon>Nocardiaceae</taxon>
        <taxon>Nocardia</taxon>
    </lineage>
</organism>
<feature type="binding site" evidence="5">
    <location>
        <position position="310"/>
    </location>
    <ligand>
        <name>ATP</name>
        <dbReference type="ChEBI" id="CHEBI:30616"/>
    </ligand>
</feature>
<feature type="transmembrane region" description="Helical" evidence="7">
    <location>
        <begin position="807"/>
        <end position="827"/>
    </location>
</feature>
<dbReference type="PANTHER" id="PTHR43289:SF34">
    <property type="entry name" value="SERINE_THREONINE-PROTEIN KINASE YBDM-RELATED"/>
    <property type="match status" value="1"/>
</dbReference>
<dbReference type="SUPFAM" id="SSF56112">
    <property type="entry name" value="Protein kinase-like (PK-like)"/>
    <property type="match status" value="1"/>
</dbReference>
<dbReference type="PANTHER" id="PTHR43289">
    <property type="entry name" value="MITOGEN-ACTIVATED PROTEIN KINASE KINASE KINASE 20-RELATED"/>
    <property type="match status" value="1"/>
</dbReference>
<dbReference type="PROSITE" id="PS00108">
    <property type="entry name" value="PROTEIN_KINASE_ST"/>
    <property type="match status" value="1"/>
</dbReference>
<evidence type="ECO:0000256" key="6">
    <source>
        <dbReference type="SAM" id="MobiDB-lite"/>
    </source>
</evidence>
<feature type="transmembrane region" description="Helical" evidence="7">
    <location>
        <begin position="833"/>
        <end position="856"/>
    </location>
</feature>
<name>A0A543F615_9NOCA</name>
<dbReference type="OrthoDB" id="4569664at2"/>
<proteinExistence type="predicted"/>
<feature type="compositionally biased region" description="Basic and acidic residues" evidence="6">
    <location>
        <begin position="1"/>
        <end position="10"/>
    </location>
</feature>
<keyword evidence="3 9" id="KW-0418">Kinase</keyword>
<dbReference type="PROSITE" id="PS50011">
    <property type="entry name" value="PROTEIN_KINASE_DOM"/>
    <property type="match status" value="1"/>
</dbReference>
<keyword evidence="2 5" id="KW-0547">Nucleotide-binding</keyword>
<dbReference type="Pfam" id="PF00069">
    <property type="entry name" value="Pkinase"/>
    <property type="match status" value="1"/>
</dbReference>
<dbReference type="RefSeq" id="WP_141807709.1">
    <property type="nucleotide sequence ID" value="NZ_VFPG01000001.1"/>
</dbReference>